<dbReference type="SUPFAM" id="SSF48371">
    <property type="entry name" value="ARM repeat"/>
    <property type="match status" value="2"/>
</dbReference>
<feature type="domain" description="Importin N-terminal" evidence="9">
    <location>
        <begin position="24"/>
        <end position="91"/>
    </location>
</feature>
<dbReference type="Pfam" id="PF25574">
    <property type="entry name" value="TPR_IMB1"/>
    <property type="match status" value="1"/>
</dbReference>
<dbReference type="PROSITE" id="PS50077">
    <property type="entry name" value="HEAT_REPEAT"/>
    <property type="match status" value="1"/>
</dbReference>
<dbReference type="PROSITE" id="PS50166">
    <property type="entry name" value="IMPORTIN_B_NT"/>
    <property type="match status" value="1"/>
</dbReference>
<evidence type="ECO:0000256" key="4">
    <source>
        <dbReference type="ARBA" id="ARBA00022490"/>
    </source>
</evidence>
<keyword evidence="7" id="KW-0539">Nucleus</keyword>
<proteinExistence type="predicted"/>
<evidence type="ECO:0000259" key="9">
    <source>
        <dbReference type="PROSITE" id="PS50166"/>
    </source>
</evidence>
<dbReference type="PANTHER" id="PTHR10527">
    <property type="entry name" value="IMPORTIN BETA"/>
    <property type="match status" value="1"/>
</dbReference>
<dbReference type="GO" id="GO:0031267">
    <property type="term" value="F:small GTPase binding"/>
    <property type="evidence" value="ECO:0007669"/>
    <property type="project" value="InterPro"/>
</dbReference>
<keyword evidence="4" id="KW-0963">Cytoplasm</keyword>
<dbReference type="InterPro" id="IPR021133">
    <property type="entry name" value="HEAT_type_2"/>
</dbReference>
<evidence type="ECO:0000256" key="8">
    <source>
        <dbReference type="PROSITE-ProRule" id="PRU00103"/>
    </source>
</evidence>
<dbReference type="AlphaFoldDB" id="A0AAE0WUP1"/>
<comment type="subcellular location">
    <subcellularLocation>
        <location evidence="2">Cytoplasm</location>
    </subcellularLocation>
    <subcellularLocation>
        <location evidence="1">Nucleus</location>
    </subcellularLocation>
</comment>
<evidence type="ECO:0000313" key="11">
    <source>
        <dbReference type="Proteomes" id="UP001274830"/>
    </source>
</evidence>
<dbReference type="InterPro" id="IPR001494">
    <property type="entry name" value="Importin-beta_N"/>
</dbReference>
<evidence type="ECO:0000256" key="5">
    <source>
        <dbReference type="ARBA" id="ARBA00022737"/>
    </source>
</evidence>
<evidence type="ECO:0000256" key="1">
    <source>
        <dbReference type="ARBA" id="ARBA00004123"/>
    </source>
</evidence>
<evidence type="ECO:0000256" key="2">
    <source>
        <dbReference type="ARBA" id="ARBA00004496"/>
    </source>
</evidence>
<name>A0AAE0WUP1_9PEZI</name>
<dbReference type="Pfam" id="PF25780">
    <property type="entry name" value="TPR_IPO5"/>
    <property type="match status" value="1"/>
</dbReference>
<reference evidence="10" key="1">
    <citation type="submission" date="2023-07" db="EMBL/GenBank/DDBJ databases">
        <title>Black Yeasts Isolated from many extreme environments.</title>
        <authorList>
            <person name="Coleine C."/>
            <person name="Stajich J.E."/>
            <person name="Selbmann L."/>
        </authorList>
    </citation>
    <scope>NUCLEOTIDE SEQUENCE</scope>
    <source>
        <strain evidence="10">CCFEE 5485</strain>
    </source>
</reference>
<keyword evidence="3" id="KW-0813">Transport</keyword>
<dbReference type="Proteomes" id="UP001274830">
    <property type="component" value="Unassembled WGS sequence"/>
</dbReference>
<dbReference type="SMART" id="SM00913">
    <property type="entry name" value="IBN_N"/>
    <property type="match status" value="1"/>
</dbReference>
<dbReference type="InterPro" id="IPR040122">
    <property type="entry name" value="Importin_beta"/>
</dbReference>
<protein>
    <recommendedName>
        <fullName evidence="9">Importin N-terminal domain-containing protein</fullName>
    </recommendedName>
</protein>
<dbReference type="InterPro" id="IPR011989">
    <property type="entry name" value="ARM-like"/>
</dbReference>
<evidence type="ECO:0000256" key="3">
    <source>
        <dbReference type="ARBA" id="ARBA00022448"/>
    </source>
</evidence>
<dbReference type="Pfam" id="PF13513">
    <property type="entry name" value="HEAT_EZ"/>
    <property type="match status" value="1"/>
</dbReference>
<evidence type="ECO:0000256" key="7">
    <source>
        <dbReference type="ARBA" id="ARBA00023242"/>
    </source>
</evidence>
<sequence>MDEQEFVSLLQALTQPDTNTIKQATSQLNKKYYTSPSSLVALIHIITSEQAADLRQLAAVEARKLVPKHWEKVDDAQKQQLRNTLLESTINEERQLPRHSKARVIAALAKIDLEDGQWGELPGILQNAATSQNVRHREVGIYIIFTLLETMPDMFQENMAQMLTLFNRTIQDPESVEVRINTMLALSELAMVLDTDEDTKSLKSFQTTIPHMIKILQGCIESEDEEHTMQAFDVFNKLLSYESAFLSMHFGDLIAFFMQVAANTNIDDDVRSQAFSFLMQSVRYRKLKVQSLKKGEDMTKMCLQVATELDELPSDEDEISPARSALGLLDILSESLPPSQVAVPLLQAIGPYVQSQDPSHRRAGILALGMCVEGAPDFIATQLAEILPLVLHLLEDPATSVRSAALNGVARLADDLAENMGKEHARLIPALVKNFDMALQGMQSSQAESKEHELNVHILKASCMAVDSLIEGFDSEDAAKYVNELVPRFARLFGHDDHKVQMAAVSAVGAIASASESAFEPYFKPTMQSLGQYISIKDSESELELRSIVIDSLGKIASAVGAEAFQPFVQPLMQSSEEGLRLDNQRLKETSYILWSTLARVYEEDFDPFLQGVVKALMDCLEQEETDAEVNLGEEASDLIGQEVTIAGKKIKVAGANGKNEDDDDDDALVRALMEGAEDDDDDWDDLGAVTAVAMEKEIAAEVLGDVLTHSKGKYLPYMQKTIEVVLPLLDHSYDGVRKSAVGTTWRAYACLWGLAEDNGMQKWQAGLPLKVKPTADLEKLGDLIMKGTLALWEEEVDRATVTEINRNLAATLKLCGPAVLAPSDTSGQSTPLQQTTAILLLLLQKQHPCQKDDDDFDEGEVLAEESAEYDWLVVETAMEVITALSSCLGEQFAQMWKIFETPILKYTSSQERFERSAAVGTIGECVEGMGGACTPYTAKLMKNFLKRLGDEDPETKSNAAFATGMLCLHSTDAKEVLGNYNTILATLEPLLSRRTTTTPSENEARLLDNAAGCVSRMIKKAPQSVPLQDVLPRLVELLPLKEDFRENEPVFEMIIALYQQENEVIRGLTGELMPVFEKILGPPEEQLSEGLRGKVGELVGYLRR</sequence>
<evidence type="ECO:0000256" key="6">
    <source>
        <dbReference type="ARBA" id="ARBA00022927"/>
    </source>
</evidence>
<accession>A0AAE0WUP1</accession>
<dbReference type="Gene3D" id="1.25.10.10">
    <property type="entry name" value="Leucine-rich Repeat Variant"/>
    <property type="match status" value="2"/>
</dbReference>
<gene>
    <name evidence="10" type="ORF">LTR78_001807</name>
</gene>
<dbReference type="GO" id="GO:0005634">
    <property type="term" value="C:nucleus"/>
    <property type="evidence" value="ECO:0007669"/>
    <property type="project" value="UniProtKB-ARBA"/>
</dbReference>
<dbReference type="InterPro" id="IPR058584">
    <property type="entry name" value="IMB1_TNPO1-like_TPR"/>
</dbReference>
<dbReference type="InterPro" id="IPR016024">
    <property type="entry name" value="ARM-type_fold"/>
</dbReference>
<dbReference type="GO" id="GO:0006606">
    <property type="term" value="P:protein import into nucleus"/>
    <property type="evidence" value="ECO:0007669"/>
    <property type="project" value="InterPro"/>
</dbReference>
<keyword evidence="6" id="KW-0653">Protein transport</keyword>
<dbReference type="Pfam" id="PF03810">
    <property type="entry name" value="IBN_N"/>
    <property type="match status" value="1"/>
</dbReference>
<comment type="caution">
    <text evidence="10">The sequence shown here is derived from an EMBL/GenBank/DDBJ whole genome shotgun (WGS) entry which is preliminary data.</text>
</comment>
<organism evidence="10 11">
    <name type="scientific">Recurvomyces mirabilis</name>
    <dbReference type="NCBI Taxonomy" id="574656"/>
    <lineage>
        <taxon>Eukaryota</taxon>
        <taxon>Fungi</taxon>
        <taxon>Dikarya</taxon>
        <taxon>Ascomycota</taxon>
        <taxon>Pezizomycotina</taxon>
        <taxon>Dothideomycetes</taxon>
        <taxon>Dothideomycetidae</taxon>
        <taxon>Mycosphaerellales</taxon>
        <taxon>Teratosphaeriaceae</taxon>
        <taxon>Recurvomyces</taxon>
    </lineage>
</organism>
<dbReference type="EMBL" id="JAUTXT010000004">
    <property type="protein sequence ID" value="KAK3678510.1"/>
    <property type="molecule type" value="Genomic_DNA"/>
</dbReference>
<dbReference type="InterPro" id="IPR057672">
    <property type="entry name" value="TPR_IPO4/5"/>
</dbReference>
<evidence type="ECO:0000313" key="10">
    <source>
        <dbReference type="EMBL" id="KAK3678510.1"/>
    </source>
</evidence>
<dbReference type="GO" id="GO:0005737">
    <property type="term" value="C:cytoplasm"/>
    <property type="evidence" value="ECO:0007669"/>
    <property type="project" value="UniProtKB-SubCell"/>
</dbReference>
<keyword evidence="5" id="KW-0677">Repeat</keyword>
<keyword evidence="11" id="KW-1185">Reference proteome</keyword>
<feature type="repeat" description="HEAT" evidence="8">
    <location>
        <begin position="386"/>
        <end position="424"/>
    </location>
</feature>